<dbReference type="InterPro" id="IPR022796">
    <property type="entry name" value="Chloroa_b-bind"/>
</dbReference>
<evidence type="ECO:0000256" key="1">
    <source>
        <dbReference type="ARBA" id="ARBA00004229"/>
    </source>
</evidence>
<evidence type="ECO:0000313" key="5">
    <source>
        <dbReference type="EMBL" id="CAK0820443.1"/>
    </source>
</evidence>
<proteinExistence type="predicted"/>
<dbReference type="Gene3D" id="1.10.3460.10">
    <property type="entry name" value="Chlorophyll a/b binding protein domain"/>
    <property type="match status" value="1"/>
</dbReference>
<comment type="caution">
    <text evidence="5">The sequence shown here is derived from an EMBL/GenBank/DDBJ whole genome shotgun (WGS) entry which is preliminary data.</text>
</comment>
<feature type="non-terminal residue" evidence="5">
    <location>
        <position position="178"/>
    </location>
</feature>
<reference evidence="5" key="1">
    <citation type="submission" date="2023-10" db="EMBL/GenBank/DDBJ databases">
        <authorList>
            <person name="Chen Y."/>
            <person name="Shah S."/>
            <person name="Dougan E. K."/>
            <person name="Thang M."/>
            <person name="Chan C."/>
        </authorList>
    </citation>
    <scope>NUCLEOTIDE SEQUENCE [LARGE SCALE GENOMIC DNA]</scope>
</reference>
<evidence type="ECO:0000256" key="2">
    <source>
        <dbReference type="ARBA" id="ARBA00022528"/>
    </source>
</evidence>
<dbReference type="EMBL" id="CAUYUJ010007351">
    <property type="protein sequence ID" value="CAK0820443.1"/>
    <property type="molecule type" value="Genomic_DNA"/>
</dbReference>
<dbReference type="PANTHER" id="PTHR21649">
    <property type="entry name" value="CHLOROPHYLL A/B BINDING PROTEIN"/>
    <property type="match status" value="1"/>
</dbReference>
<keyword evidence="3" id="KW-0602">Photosynthesis</keyword>
<dbReference type="Pfam" id="PF00504">
    <property type="entry name" value="Chloroa_b-bind"/>
    <property type="match status" value="1"/>
</dbReference>
<keyword evidence="6" id="KW-1185">Reference proteome</keyword>
<keyword evidence="4" id="KW-0934">Plastid</keyword>
<name>A0ABN9RNA0_9DINO</name>
<dbReference type="SUPFAM" id="SSF103511">
    <property type="entry name" value="Chlorophyll a-b binding protein"/>
    <property type="match status" value="1"/>
</dbReference>
<sequence>GDYNFDPLGISERCPQYLPWFREAELKHGRVAMLAWVGLVVPEIVRIPGPADCYTASVVDAHGKCVLTESVELGGPLFQVFLLCGIIEMTTTYPKACKTGNELTLENAGDYQLGLNFFPKGELKQKEMKLKELKNGRLAMIAFGGAITQAVLSGNNFPWVYASGRAERTASGLSSSVP</sequence>
<dbReference type="InterPro" id="IPR001344">
    <property type="entry name" value="Chloro_AB-bd_pln"/>
</dbReference>
<organism evidence="5 6">
    <name type="scientific">Prorocentrum cordatum</name>
    <dbReference type="NCBI Taxonomy" id="2364126"/>
    <lineage>
        <taxon>Eukaryota</taxon>
        <taxon>Sar</taxon>
        <taxon>Alveolata</taxon>
        <taxon>Dinophyceae</taxon>
        <taxon>Prorocentrales</taxon>
        <taxon>Prorocentraceae</taxon>
        <taxon>Prorocentrum</taxon>
    </lineage>
</organism>
<evidence type="ECO:0000256" key="4">
    <source>
        <dbReference type="ARBA" id="ARBA00022640"/>
    </source>
</evidence>
<protein>
    <recommendedName>
        <fullName evidence="7">Chlorophyll a-b binding protein, chloroplastic</fullName>
    </recommendedName>
</protein>
<accession>A0ABN9RNA0</accession>
<gene>
    <name evidence="5" type="ORF">PCOR1329_LOCUS22126</name>
</gene>
<dbReference type="Proteomes" id="UP001189429">
    <property type="component" value="Unassembled WGS sequence"/>
</dbReference>
<comment type="subcellular location">
    <subcellularLocation>
        <location evidence="1">Plastid</location>
        <location evidence="1">Chloroplast</location>
    </subcellularLocation>
</comment>
<evidence type="ECO:0000256" key="3">
    <source>
        <dbReference type="ARBA" id="ARBA00022531"/>
    </source>
</evidence>
<keyword evidence="2" id="KW-0150">Chloroplast</keyword>
<evidence type="ECO:0008006" key="7">
    <source>
        <dbReference type="Google" id="ProtNLM"/>
    </source>
</evidence>
<feature type="non-terminal residue" evidence="5">
    <location>
        <position position="1"/>
    </location>
</feature>
<evidence type="ECO:0000313" key="6">
    <source>
        <dbReference type="Proteomes" id="UP001189429"/>
    </source>
</evidence>